<keyword evidence="8" id="KW-1185">Reference proteome</keyword>
<dbReference type="AlphaFoldDB" id="B0D8D9"/>
<dbReference type="InParanoid" id="B0D8D9"/>
<dbReference type="RefSeq" id="XP_001880373.1">
    <property type="nucleotide sequence ID" value="XM_001880338.1"/>
</dbReference>
<keyword evidence="3" id="KW-0812">Transmembrane</keyword>
<evidence type="ECO:0000256" key="5">
    <source>
        <dbReference type="ARBA" id="ARBA00023136"/>
    </source>
</evidence>
<dbReference type="GeneID" id="6076167"/>
<dbReference type="EMBL" id="DS547100">
    <property type="protein sequence ID" value="EDR09060.1"/>
    <property type="molecule type" value="Genomic_DNA"/>
</dbReference>
<name>B0D8D9_LACBS</name>
<dbReference type="InterPro" id="IPR038213">
    <property type="entry name" value="IFI6/IFI27-like_sf"/>
</dbReference>
<evidence type="ECO:0000256" key="3">
    <source>
        <dbReference type="ARBA" id="ARBA00022692"/>
    </source>
</evidence>
<keyword evidence="6" id="KW-0732">Signal</keyword>
<dbReference type="OrthoDB" id="440424at2759"/>
<keyword evidence="4" id="KW-1133">Transmembrane helix</keyword>
<dbReference type="GO" id="GO:0016020">
    <property type="term" value="C:membrane"/>
    <property type="evidence" value="ECO:0007669"/>
    <property type="project" value="UniProtKB-SubCell"/>
</dbReference>
<gene>
    <name evidence="7" type="ORF">LACBIDRAFT_296274</name>
</gene>
<accession>B0D8D9</accession>
<feature type="chain" id="PRO_5002747126" evidence="6">
    <location>
        <begin position="22"/>
        <end position="308"/>
    </location>
</feature>
<evidence type="ECO:0000313" key="8">
    <source>
        <dbReference type="Proteomes" id="UP000001194"/>
    </source>
</evidence>
<evidence type="ECO:0000256" key="1">
    <source>
        <dbReference type="ARBA" id="ARBA00004141"/>
    </source>
</evidence>
<protein>
    <submittedName>
        <fullName evidence="7">Predicted protein</fullName>
    </submittedName>
</protein>
<organism evidence="8">
    <name type="scientific">Laccaria bicolor (strain S238N-H82 / ATCC MYA-4686)</name>
    <name type="common">Bicoloured deceiver</name>
    <name type="synonym">Laccaria laccata var. bicolor</name>
    <dbReference type="NCBI Taxonomy" id="486041"/>
    <lineage>
        <taxon>Eukaryota</taxon>
        <taxon>Fungi</taxon>
        <taxon>Dikarya</taxon>
        <taxon>Basidiomycota</taxon>
        <taxon>Agaricomycotina</taxon>
        <taxon>Agaricomycetes</taxon>
        <taxon>Agaricomycetidae</taxon>
        <taxon>Agaricales</taxon>
        <taxon>Agaricineae</taxon>
        <taxon>Hydnangiaceae</taxon>
        <taxon>Laccaria</taxon>
    </lineage>
</organism>
<dbReference type="InterPro" id="IPR009311">
    <property type="entry name" value="IFI6/IFI27-like"/>
</dbReference>
<dbReference type="KEGG" id="lbc:LACBIDRAFT_296274"/>
<dbReference type="Gene3D" id="6.10.110.10">
    <property type="match status" value="1"/>
</dbReference>
<dbReference type="Pfam" id="PF06140">
    <property type="entry name" value="Ifi-6-16"/>
    <property type="match status" value="1"/>
</dbReference>
<keyword evidence="5" id="KW-0472">Membrane</keyword>
<dbReference type="HOGENOM" id="CLU_915467_0_0_1"/>
<sequence length="308" mass="34173">MRISLIHTTLVLLTVLHSVSALPGFLDGWFSFLGFGQFYLSRLLPFTSLIFNRFDLSAKDTEKNVEHFAKVVGVKAVEFKKEASHTVVGFANVVGEEVARLAGVVVHDVDAVANKTIVEFKESITDVVFKVQAMEYDMHDDLEEHGVSSDRIFDMFSAQMASMFEDLKAEFHEPLPELQTAAYKDRAVIVGRFLDMVEDEFVTVSALWHMSESDARKSFATIKPAFSSVILITVNLIINHPDLFISIALLLIPENWFLGPLLRLFGFGPLGPVKGSAAAWLQGQLWGGAIKEGSWFAILQSAGMKMAL</sequence>
<reference evidence="7 8" key="1">
    <citation type="journal article" date="2008" name="Nature">
        <title>The genome of Laccaria bicolor provides insights into mycorrhizal symbiosis.</title>
        <authorList>
            <person name="Martin F."/>
            <person name="Aerts A."/>
            <person name="Ahren D."/>
            <person name="Brun A."/>
            <person name="Danchin E.G.J."/>
            <person name="Duchaussoy F."/>
            <person name="Gibon J."/>
            <person name="Kohler A."/>
            <person name="Lindquist E."/>
            <person name="Pereda V."/>
            <person name="Salamov A."/>
            <person name="Shapiro H.J."/>
            <person name="Wuyts J."/>
            <person name="Blaudez D."/>
            <person name="Buee M."/>
            <person name="Brokstein P."/>
            <person name="Canbaeck B."/>
            <person name="Cohen D."/>
            <person name="Courty P.E."/>
            <person name="Coutinho P.M."/>
            <person name="Delaruelle C."/>
            <person name="Detter J.C."/>
            <person name="Deveau A."/>
            <person name="DiFazio S."/>
            <person name="Duplessis S."/>
            <person name="Fraissinet-Tachet L."/>
            <person name="Lucic E."/>
            <person name="Frey-Klett P."/>
            <person name="Fourrey C."/>
            <person name="Feussner I."/>
            <person name="Gay G."/>
            <person name="Grimwood J."/>
            <person name="Hoegger P.J."/>
            <person name="Jain P."/>
            <person name="Kilaru S."/>
            <person name="Labbe J."/>
            <person name="Lin Y.C."/>
            <person name="Legue V."/>
            <person name="Le Tacon F."/>
            <person name="Marmeisse R."/>
            <person name="Melayah D."/>
            <person name="Montanini B."/>
            <person name="Muratet M."/>
            <person name="Nehls U."/>
            <person name="Niculita-Hirzel H."/>
            <person name="Oudot-Le Secq M.P."/>
            <person name="Peter M."/>
            <person name="Quesneville H."/>
            <person name="Rajashekar B."/>
            <person name="Reich M."/>
            <person name="Rouhier N."/>
            <person name="Schmutz J."/>
            <person name="Yin T."/>
            <person name="Chalot M."/>
            <person name="Henrissat B."/>
            <person name="Kuees U."/>
            <person name="Lucas S."/>
            <person name="Van de Peer Y."/>
            <person name="Podila G.K."/>
            <person name="Polle A."/>
            <person name="Pukkila P.J."/>
            <person name="Richardson P.M."/>
            <person name="Rouze P."/>
            <person name="Sanders I.R."/>
            <person name="Stajich J.E."/>
            <person name="Tunlid A."/>
            <person name="Tuskan G."/>
            <person name="Grigoriev I.V."/>
        </authorList>
    </citation>
    <scope>NUCLEOTIDE SEQUENCE [LARGE SCALE GENOMIC DNA]</scope>
    <source>
        <strain evidence="8">S238N-H82 / ATCC MYA-4686</strain>
    </source>
</reference>
<comment type="similarity">
    <text evidence="2">Belongs to the IFI6/IFI27 family.</text>
</comment>
<feature type="signal peptide" evidence="6">
    <location>
        <begin position="1"/>
        <end position="21"/>
    </location>
</feature>
<evidence type="ECO:0000313" key="7">
    <source>
        <dbReference type="EMBL" id="EDR09060.1"/>
    </source>
</evidence>
<proteinExistence type="inferred from homology"/>
<comment type="subcellular location">
    <subcellularLocation>
        <location evidence="1">Membrane</location>
        <topology evidence="1">Multi-pass membrane protein</topology>
    </subcellularLocation>
</comment>
<evidence type="ECO:0000256" key="6">
    <source>
        <dbReference type="SAM" id="SignalP"/>
    </source>
</evidence>
<evidence type="ECO:0000256" key="2">
    <source>
        <dbReference type="ARBA" id="ARBA00007262"/>
    </source>
</evidence>
<evidence type="ECO:0000256" key="4">
    <source>
        <dbReference type="ARBA" id="ARBA00022989"/>
    </source>
</evidence>
<dbReference type="Proteomes" id="UP000001194">
    <property type="component" value="Unassembled WGS sequence"/>
</dbReference>